<dbReference type="SMART" id="SM00389">
    <property type="entry name" value="HOX"/>
    <property type="match status" value="1"/>
</dbReference>
<evidence type="ECO:0000256" key="2">
    <source>
        <dbReference type="ARBA" id="ARBA00023125"/>
    </source>
</evidence>
<dbReference type="InterPro" id="IPR009057">
    <property type="entry name" value="Homeodomain-like_sf"/>
</dbReference>
<dbReference type="GO" id="GO:0003677">
    <property type="term" value="F:DNA binding"/>
    <property type="evidence" value="ECO:0007669"/>
    <property type="project" value="UniProtKB-KW"/>
</dbReference>
<evidence type="ECO:0000256" key="5">
    <source>
        <dbReference type="PROSITE-ProRule" id="PRU00108"/>
    </source>
</evidence>
<keyword evidence="2 5" id="KW-0238">DNA-binding</keyword>
<dbReference type="InterPro" id="IPR001356">
    <property type="entry name" value="HD"/>
</dbReference>
<dbReference type="SUPFAM" id="SSF46689">
    <property type="entry name" value="Homeodomain-like"/>
    <property type="match status" value="1"/>
</dbReference>
<dbReference type="InterPro" id="IPR050848">
    <property type="entry name" value="Homeobox_TF"/>
</dbReference>
<dbReference type="InterPro" id="IPR017970">
    <property type="entry name" value="Homeobox_CS"/>
</dbReference>
<dbReference type="PRINTS" id="PR00031">
    <property type="entry name" value="HTHREPRESSR"/>
</dbReference>
<evidence type="ECO:0000313" key="8">
    <source>
        <dbReference type="Proteomes" id="UP001652625"/>
    </source>
</evidence>
<keyword evidence="4 5" id="KW-0539">Nucleus</keyword>
<dbReference type="InterPro" id="IPR020479">
    <property type="entry name" value="HD_metazoa"/>
</dbReference>
<dbReference type="GeneID" id="101240163"/>
<evidence type="ECO:0000256" key="3">
    <source>
        <dbReference type="ARBA" id="ARBA00023155"/>
    </source>
</evidence>
<dbReference type="PANTHER" id="PTHR24333">
    <property type="entry name" value="HOMEO BOX HB9 LIKE A-RELATED"/>
    <property type="match status" value="1"/>
</dbReference>
<dbReference type="CDD" id="cd00086">
    <property type="entry name" value="homeodomain"/>
    <property type="match status" value="1"/>
</dbReference>
<keyword evidence="3 5" id="KW-0371">Homeobox</keyword>
<dbReference type="PANTHER" id="PTHR24333:SF5">
    <property type="entry name" value="VENT HOMEOBOX"/>
    <property type="match status" value="1"/>
</dbReference>
<dbReference type="Pfam" id="PF00046">
    <property type="entry name" value="Homeodomain"/>
    <property type="match status" value="1"/>
</dbReference>
<evidence type="ECO:0000256" key="6">
    <source>
        <dbReference type="RuleBase" id="RU000682"/>
    </source>
</evidence>
<evidence type="ECO:0000256" key="1">
    <source>
        <dbReference type="ARBA" id="ARBA00004123"/>
    </source>
</evidence>
<dbReference type="PRINTS" id="PR00024">
    <property type="entry name" value="HOMEOBOX"/>
</dbReference>
<dbReference type="Gene3D" id="1.10.10.60">
    <property type="entry name" value="Homeodomain-like"/>
    <property type="match status" value="1"/>
</dbReference>
<protein>
    <submittedName>
        <fullName evidence="9">Homeobox protein ceh-31</fullName>
    </submittedName>
</protein>
<gene>
    <name evidence="9" type="primary">LOC101240163</name>
</gene>
<evidence type="ECO:0000259" key="7">
    <source>
        <dbReference type="PROSITE" id="PS50071"/>
    </source>
</evidence>
<dbReference type="PROSITE" id="PS50071">
    <property type="entry name" value="HOMEOBOX_2"/>
    <property type="match status" value="1"/>
</dbReference>
<dbReference type="Proteomes" id="UP001652625">
    <property type="component" value="Chromosome 09"/>
</dbReference>
<proteinExistence type="predicted"/>
<name>A0ABM4CL29_HYDVU</name>
<evidence type="ECO:0000256" key="4">
    <source>
        <dbReference type="ARBA" id="ARBA00023242"/>
    </source>
</evidence>
<accession>A0ABM4CL29</accession>
<dbReference type="PROSITE" id="PS00027">
    <property type="entry name" value="HOMEOBOX_1"/>
    <property type="match status" value="1"/>
</dbReference>
<reference evidence="9" key="1">
    <citation type="submission" date="2025-08" db="UniProtKB">
        <authorList>
            <consortium name="RefSeq"/>
        </authorList>
    </citation>
    <scope>IDENTIFICATION</scope>
</reference>
<sequence length="206" mass="24787">MYCQANFKSCELSLNFQQQLENENLHQQHIYFQGRSNQLHSHTEEYYHQCYCYEHLISNISCNQAHHPNHFIFYGKENTMHNANGSFSVNEDHLLPLLSYNKVQDGDENFIIPKVEEVSTYFQIKKSKEKFTRSKYRKPRTVFSDLQLMILEREFNNRKYLLTSQRTKLANRLGLNQTQVKTWYQNRRMKWKKETSENEGNESKTL</sequence>
<feature type="domain" description="Homeobox" evidence="7">
    <location>
        <begin position="134"/>
        <end position="194"/>
    </location>
</feature>
<dbReference type="RefSeq" id="XP_065662483.1">
    <property type="nucleotide sequence ID" value="XM_065806411.1"/>
</dbReference>
<comment type="subcellular location">
    <subcellularLocation>
        <location evidence="1 5 6">Nucleus</location>
    </subcellularLocation>
</comment>
<evidence type="ECO:0000313" key="9">
    <source>
        <dbReference type="RefSeq" id="XP_065662483.1"/>
    </source>
</evidence>
<keyword evidence="8" id="KW-1185">Reference proteome</keyword>
<feature type="DNA-binding region" description="Homeobox" evidence="5">
    <location>
        <begin position="136"/>
        <end position="195"/>
    </location>
</feature>
<organism evidence="8 9">
    <name type="scientific">Hydra vulgaris</name>
    <name type="common">Hydra</name>
    <name type="synonym">Hydra attenuata</name>
    <dbReference type="NCBI Taxonomy" id="6087"/>
    <lineage>
        <taxon>Eukaryota</taxon>
        <taxon>Metazoa</taxon>
        <taxon>Cnidaria</taxon>
        <taxon>Hydrozoa</taxon>
        <taxon>Hydroidolina</taxon>
        <taxon>Anthoathecata</taxon>
        <taxon>Aplanulata</taxon>
        <taxon>Hydridae</taxon>
        <taxon>Hydra</taxon>
    </lineage>
</organism>
<dbReference type="InterPro" id="IPR000047">
    <property type="entry name" value="HTH_motif"/>
</dbReference>